<dbReference type="EMBL" id="BNBE01000001">
    <property type="protein sequence ID" value="GHF81594.1"/>
    <property type="molecule type" value="Genomic_DNA"/>
</dbReference>
<evidence type="ECO:0000256" key="1">
    <source>
        <dbReference type="ARBA" id="ARBA00006484"/>
    </source>
</evidence>
<comment type="similarity">
    <text evidence="1">Belongs to the short-chain dehydrogenases/reductases (SDR) family.</text>
</comment>
<dbReference type="InterPro" id="IPR057326">
    <property type="entry name" value="KR_dom"/>
</dbReference>
<keyword evidence="2" id="KW-0560">Oxidoreductase</keyword>
<dbReference type="RefSeq" id="WP_150236006.1">
    <property type="nucleotide sequence ID" value="NZ_BNBE01000001.1"/>
</dbReference>
<dbReference type="PRINTS" id="PR00081">
    <property type="entry name" value="GDHRDH"/>
</dbReference>
<feature type="domain" description="Ketoreductase" evidence="3">
    <location>
        <begin position="11"/>
        <end position="207"/>
    </location>
</feature>
<dbReference type="SMART" id="SM00822">
    <property type="entry name" value="PKS_KR"/>
    <property type="match status" value="1"/>
</dbReference>
<dbReference type="GeneID" id="95663651"/>
<accession>A0A919EI63</accession>
<dbReference type="GO" id="GO:0030497">
    <property type="term" value="P:fatty acid elongation"/>
    <property type="evidence" value="ECO:0007669"/>
    <property type="project" value="TreeGrafter"/>
</dbReference>
<comment type="caution">
    <text evidence="4">The sequence shown here is derived from an EMBL/GenBank/DDBJ whole genome shotgun (WGS) entry which is preliminary data.</text>
</comment>
<dbReference type="PANTHER" id="PTHR42760:SF40">
    <property type="entry name" value="3-OXOACYL-[ACYL-CARRIER-PROTEIN] REDUCTASE, CHLOROPLASTIC"/>
    <property type="match status" value="1"/>
</dbReference>
<dbReference type="InterPro" id="IPR036291">
    <property type="entry name" value="NAD(P)-bd_dom_sf"/>
</dbReference>
<reference evidence="4" key="1">
    <citation type="journal article" date="2014" name="Int. J. Syst. Evol. Microbiol.">
        <title>Complete genome sequence of Corynebacterium casei LMG S-19264T (=DSM 44701T), isolated from a smear-ripened cheese.</title>
        <authorList>
            <consortium name="US DOE Joint Genome Institute (JGI-PGF)"/>
            <person name="Walter F."/>
            <person name="Albersmeier A."/>
            <person name="Kalinowski J."/>
            <person name="Ruckert C."/>
        </authorList>
    </citation>
    <scope>NUCLEOTIDE SEQUENCE</scope>
    <source>
        <strain evidence="4">JCM 4122</strain>
    </source>
</reference>
<dbReference type="PANTHER" id="PTHR42760">
    <property type="entry name" value="SHORT-CHAIN DEHYDROGENASES/REDUCTASES FAMILY MEMBER"/>
    <property type="match status" value="1"/>
</dbReference>
<dbReference type="PRINTS" id="PR00080">
    <property type="entry name" value="SDRFAMILY"/>
</dbReference>
<dbReference type="InterPro" id="IPR002347">
    <property type="entry name" value="SDR_fam"/>
</dbReference>
<name>A0A919EI63_STRFL</name>
<dbReference type="SUPFAM" id="SSF51735">
    <property type="entry name" value="NAD(P)-binding Rossmann-fold domains"/>
    <property type="match status" value="1"/>
</dbReference>
<gene>
    <name evidence="4" type="ORF">GCM10017667_06670</name>
</gene>
<organism evidence="4 5">
    <name type="scientific">Streptomyces filamentosus</name>
    <name type="common">Streptomyces roseosporus</name>
    <dbReference type="NCBI Taxonomy" id="67294"/>
    <lineage>
        <taxon>Bacteria</taxon>
        <taxon>Bacillati</taxon>
        <taxon>Actinomycetota</taxon>
        <taxon>Actinomycetes</taxon>
        <taxon>Kitasatosporales</taxon>
        <taxon>Streptomycetaceae</taxon>
        <taxon>Streptomyces</taxon>
    </lineage>
</organism>
<sequence>MRLTGPRLDGRVAVVTGAGRGLGRRIAEAFTAQGCRVVAASRSVEQLKDWAEAHPGRAAAVAADVRDPEAMDALMRTARERFDGLDIVVANAGVSRPGPAAVLAPEAWDEVMGTNLGGVVNCTRAAVPHLEESPAGRIINLSSVLAARPVRGAAAYCASKAAVEAYTKVCALELAAKGITVNCLAPGFIDEGMGRELRANEAVWAHYRTKLAGGRMGTGDEVASAAVFLAGGESDYVNGHVLEVNGGVSW</sequence>
<dbReference type="FunFam" id="3.40.50.720:FF:000084">
    <property type="entry name" value="Short-chain dehydrogenase reductase"/>
    <property type="match status" value="1"/>
</dbReference>
<dbReference type="Proteomes" id="UP000632849">
    <property type="component" value="Unassembled WGS sequence"/>
</dbReference>
<evidence type="ECO:0000313" key="5">
    <source>
        <dbReference type="Proteomes" id="UP000632849"/>
    </source>
</evidence>
<dbReference type="Gene3D" id="3.40.50.720">
    <property type="entry name" value="NAD(P)-binding Rossmann-like Domain"/>
    <property type="match status" value="1"/>
</dbReference>
<evidence type="ECO:0000259" key="3">
    <source>
        <dbReference type="SMART" id="SM00822"/>
    </source>
</evidence>
<evidence type="ECO:0000256" key="2">
    <source>
        <dbReference type="ARBA" id="ARBA00023002"/>
    </source>
</evidence>
<proteinExistence type="inferred from homology"/>
<keyword evidence="5" id="KW-1185">Reference proteome</keyword>
<dbReference type="Pfam" id="PF13561">
    <property type="entry name" value="adh_short_C2"/>
    <property type="match status" value="1"/>
</dbReference>
<evidence type="ECO:0000313" key="4">
    <source>
        <dbReference type="EMBL" id="GHF81594.1"/>
    </source>
</evidence>
<dbReference type="GO" id="GO:0016616">
    <property type="term" value="F:oxidoreductase activity, acting on the CH-OH group of donors, NAD or NADP as acceptor"/>
    <property type="evidence" value="ECO:0007669"/>
    <property type="project" value="TreeGrafter"/>
</dbReference>
<reference evidence="4" key="2">
    <citation type="submission" date="2020-09" db="EMBL/GenBank/DDBJ databases">
        <authorList>
            <person name="Sun Q."/>
            <person name="Ohkuma M."/>
        </authorList>
    </citation>
    <scope>NUCLEOTIDE SEQUENCE</scope>
    <source>
        <strain evidence="4">JCM 4122</strain>
    </source>
</reference>
<dbReference type="AlphaFoldDB" id="A0A919EI63"/>
<protein>
    <submittedName>
        <fullName evidence="4">Beta-ketoacyl-ACP reductase</fullName>
    </submittedName>
</protein>